<evidence type="ECO:0008006" key="3">
    <source>
        <dbReference type="Google" id="ProtNLM"/>
    </source>
</evidence>
<organism evidence="1 2">
    <name type="scientific">Sphingobium phenoxybenzoativorans</name>
    <dbReference type="NCBI Taxonomy" id="1592790"/>
    <lineage>
        <taxon>Bacteria</taxon>
        <taxon>Pseudomonadati</taxon>
        <taxon>Pseudomonadota</taxon>
        <taxon>Alphaproteobacteria</taxon>
        <taxon>Sphingomonadales</taxon>
        <taxon>Sphingomonadaceae</taxon>
        <taxon>Sphingobium</taxon>
    </lineage>
</organism>
<dbReference type="KEGG" id="spph:KFK14_12655"/>
<sequence length="221" mass="24091">MDAIIRPIVRHCIAVAVTAGLLAGCAGGKRKPIASVSKPAAKPSSMPRPPMGATAGMTIPAVGKDGQRITPNRELSEAATLWHVRMALNVAALSCLKQDAARVQYNQFLNAHKTVLAKANKAVDAEYRERLGSKGVDARDRLNTRVYNFFALPPVQERFCDRAIAVGRVVNARKSSELSAYAPEAIVSLEAPFLEFYDAYAVYQVRLAAWRKEGRQELSAR</sequence>
<reference evidence="1" key="1">
    <citation type="submission" date="2021-04" db="EMBL/GenBank/DDBJ databases">
        <title>Isolation of p-tert-butylphenol degrading bacteria Sphingobium phenoxybenzoativorans Tas13 from active sludge.</title>
        <authorList>
            <person name="Li Y."/>
        </authorList>
    </citation>
    <scope>NUCLEOTIDE SEQUENCE</scope>
    <source>
        <strain evidence="1">Tas13</strain>
    </source>
</reference>
<dbReference type="RefSeq" id="WP_212607893.1">
    <property type="nucleotide sequence ID" value="NZ_CP073910.1"/>
</dbReference>
<proteinExistence type="predicted"/>
<name>A0A975K323_9SPHN</name>
<evidence type="ECO:0000313" key="2">
    <source>
        <dbReference type="Proteomes" id="UP000681425"/>
    </source>
</evidence>
<dbReference type="EMBL" id="CP073910">
    <property type="protein sequence ID" value="QUT03998.1"/>
    <property type="molecule type" value="Genomic_DNA"/>
</dbReference>
<dbReference type="PROSITE" id="PS51257">
    <property type="entry name" value="PROKAR_LIPOPROTEIN"/>
    <property type="match status" value="1"/>
</dbReference>
<evidence type="ECO:0000313" key="1">
    <source>
        <dbReference type="EMBL" id="QUT03998.1"/>
    </source>
</evidence>
<accession>A0A975K323</accession>
<protein>
    <recommendedName>
        <fullName evidence="3">Lipoprotein</fullName>
    </recommendedName>
</protein>
<dbReference type="Proteomes" id="UP000681425">
    <property type="component" value="Chromosome"/>
</dbReference>
<dbReference type="AlphaFoldDB" id="A0A975K323"/>
<keyword evidence="2" id="KW-1185">Reference proteome</keyword>
<gene>
    <name evidence="1" type="ORF">KFK14_12655</name>
</gene>